<evidence type="ECO:0000313" key="7">
    <source>
        <dbReference type="Proteomes" id="UP000092503"/>
    </source>
</evidence>
<evidence type="ECO:0000256" key="2">
    <source>
        <dbReference type="ARBA" id="ARBA00022679"/>
    </source>
</evidence>
<dbReference type="EMBL" id="MDCE01000011">
    <property type="protein sequence ID" value="PPV07044.1"/>
    <property type="molecule type" value="Genomic_DNA"/>
</dbReference>
<dbReference type="Proteomes" id="UP000092503">
    <property type="component" value="Unassembled WGS sequence"/>
</dbReference>
<keyword evidence="3" id="KW-0012">Acyltransferase</keyword>
<protein>
    <submittedName>
        <fullName evidence="6">N-acetyltransferase</fullName>
    </submittedName>
</protein>
<evidence type="ECO:0000313" key="6">
    <source>
        <dbReference type="EMBL" id="SBV51231.1"/>
    </source>
</evidence>
<dbReference type="STRING" id="56449.XBLMG947_2017"/>
<evidence type="ECO:0000313" key="8">
    <source>
        <dbReference type="Proteomes" id="UP000239710"/>
    </source>
</evidence>
<dbReference type="Pfam" id="PF00583">
    <property type="entry name" value="Acetyltransf_1"/>
    <property type="match status" value="1"/>
</dbReference>
<dbReference type="OrthoDB" id="9805924at2"/>
<dbReference type="InterPro" id="IPR016181">
    <property type="entry name" value="Acyl_CoA_acyltransferase"/>
</dbReference>
<reference evidence="5 8" key="2">
    <citation type="submission" date="2016-08" db="EMBL/GenBank/DDBJ databases">
        <title>Evolution of the type three secretion system and type three effector repertoires in Xanthomonas.</title>
        <authorList>
            <person name="Merda D."/>
            <person name="Briand M."/>
            <person name="Bosis E."/>
            <person name="Rousseau C."/>
            <person name="Portier P."/>
            <person name="Jacques M.-A."/>
            <person name="Fischer-Le Saux M."/>
        </authorList>
    </citation>
    <scope>NUCLEOTIDE SEQUENCE [LARGE SCALE GENOMIC DNA]</scope>
    <source>
        <strain evidence="5 8">CFBP1976</strain>
    </source>
</reference>
<feature type="domain" description="N-acetyltransferase" evidence="4">
    <location>
        <begin position="6"/>
        <end position="161"/>
    </location>
</feature>
<comment type="similarity">
    <text evidence="1">Belongs to the acetyltransferase family.</text>
</comment>
<evidence type="ECO:0000259" key="4">
    <source>
        <dbReference type="PROSITE" id="PS51186"/>
    </source>
</evidence>
<name>A0A1C3NLJ0_9XANT</name>
<dbReference type="AlphaFoldDB" id="A0A1C3NLJ0"/>
<dbReference type="FunFam" id="3.40.630.30:FF:000064">
    <property type="entry name" value="GNAT family acetyltransferase"/>
    <property type="match status" value="1"/>
</dbReference>
<dbReference type="SUPFAM" id="SSF55729">
    <property type="entry name" value="Acyl-CoA N-acyltransferases (Nat)"/>
    <property type="match status" value="1"/>
</dbReference>
<evidence type="ECO:0000256" key="1">
    <source>
        <dbReference type="ARBA" id="ARBA00008694"/>
    </source>
</evidence>
<proteinExistence type="inferred from homology"/>
<dbReference type="GO" id="GO:0008080">
    <property type="term" value="F:N-acetyltransferase activity"/>
    <property type="evidence" value="ECO:0007669"/>
    <property type="project" value="UniProtKB-ARBA"/>
</dbReference>
<keyword evidence="8" id="KW-1185">Reference proteome</keyword>
<dbReference type="CDD" id="cd04301">
    <property type="entry name" value="NAT_SF"/>
    <property type="match status" value="1"/>
</dbReference>
<evidence type="ECO:0000313" key="5">
    <source>
        <dbReference type="EMBL" id="PPV07044.1"/>
    </source>
</evidence>
<sequence>MSPPAPQIRSATPDDVPLLHELITALAVYEREPDAVKASLEDLRTSLFGQGATAHALICEQDAQTLGFAVYFFNYSTWLGRNGLYLEDLFVRPQARGKGAGLALLRHLAQLAVQRGCGRFEWSVLDWNQPAIDFYQAVGARPMEGWTVYRLDGERLAAFAAGT</sequence>
<dbReference type="PROSITE" id="PS51186">
    <property type="entry name" value="GNAT"/>
    <property type="match status" value="1"/>
</dbReference>
<dbReference type="InterPro" id="IPR051016">
    <property type="entry name" value="Diverse_Substrate_AcTransf"/>
</dbReference>
<keyword evidence="2 6" id="KW-0808">Transferase</keyword>
<dbReference type="RefSeq" id="WP_065468252.1">
    <property type="nucleotide sequence ID" value="NZ_FLTX01000031.1"/>
</dbReference>
<gene>
    <name evidence="6" type="ORF">XBLMG947_2017</name>
    <name evidence="5" type="ORF">XbrCFBP1976_09520</name>
</gene>
<dbReference type="Proteomes" id="UP000239710">
    <property type="component" value="Unassembled WGS sequence"/>
</dbReference>
<dbReference type="InterPro" id="IPR000182">
    <property type="entry name" value="GNAT_dom"/>
</dbReference>
<reference evidence="6 7" key="1">
    <citation type="submission" date="2016-06" db="EMBL/GenBank/DDBJ databases">
        <authorList>
            <person name="Kjaerup R.B."/>
            <person name="Dalgaard T.S."/>
            <person name="Juul-Madsen H.R."/>
        </authorList>
    </citation>
    <scope>NUCLEOTIDE SEQUENCE [LARGE SCALE GENOMIC DNA]</scope>
    <source>
        <strain evidence="6">LMG947</strain>
    </source>
</reference>
<accession>A0A1C3NLJ0</accession>
<dbReference type="PANTHER" id="PTHR10545:SF29">
    <property type="entry name" value="GH14572P-RELATED"/>
    <property type="match status" value="1"/>
</dbReference>
<evidence type="ECO:0000256" key="3">
    <source>
        <dbReference type="ARBA" id="ARBA00023315"/>
    </source>
</evidence>
<dbReference type="EMBL" id="FLTX01000031">
    <property type="protein sequence ID" value="SBV51231.1"/>
    <property type="molecule type" value="Genomic_DNA"/>
</dbReference>
<dbReference type="PANTHER" id="PTHR10545">
    <property type="entry name" value="DIAMINE N-ACETYLTRANSFERASE"/>
    <property type="match status" value="1"/>
</dbReference>
<dbReference type="Gene3D" id="3.40.630.30">
    <property type="match status" value="1"/>
</dbReference>
<organism evidence="6 7">
    <name type="scientific">Xanthomonas bromi</name>
    <dbReference type="NCBI Taxonomy" id="56449"/>
    <lineage>
        <taxon>Bacteria</taxon>
        <taxon>Pseudomonadati</taxon>
        <taxon>Pseudomonadota</taxon>
        <taxon>Gammaproteobacteria</taxon>
        <taxon>Lysobacterales</taxon>
        <taxon>Lysobacteraceae</taxon>
        <taxon>Xanthomonas</taxon>
    </lineage>
</organism>